<evidence type="ECO:0000256" key="5">
    <source>
        <dbReference type="ARBA" id="ARBA00023134"/>
    </source>
</evidence>
<dbReference type="SUPFAM" id="SSF50447">
    <property type="entry name" value="Translation proteins"/>
    <property type="match status" value="1"/>
</dbReference>
<keyword evidence="2" id="KW-0547">Nucleotide-binding</keyword>
<keyword evidence="3 9" id="KW-0251">Elongation factor</keyword>
<dbReference type="GO" id="GO:0032790">
    <property type="term" value="P:ribosome disassembly"/>
    <property type="evidence" value="ECO:0007669"/>
    <property type="project" value="TreeGrafter"/>
</dbReference>
<dbReference type="CDD" id="cd01680">
    <property type="entry name" value="EFG_like_IV"/>
    <property type="match status" value="1"/>
</dbReference>
<dbReference type="SMART" id="SM00838">
    <property type="entry name" value="EFG_C"/>
    <property type="match status" value="1"/>
</dbReference>
<dbReference type="Gene3D" id="3.30.70.870">
    <property type="entry name" value="Elongation Factor G (Translational Gtpase), domain 3"/>
    <property type="match status" value="1"/>
</dbReference>
<evidence type="ECO:0000313" key="9">
    <source>
        <dbReference type="EMBL" id="SFW24209.1"/>
    </source>
</evidence>
<feature type="domain" description="Tr-type G" evidence="8">
    <location>
        <begin position="8"/>
        <end position="282"/>
    </location>
</feature>
<dbReference type="CDD" id="cd16262">
    <property type="entry name" value="EFG_III"/>
    <property type="match status" value="1"/>
</dbReference>
<dbReference type="InterPro" id="IPR020568">
    <property type="entry name" value="Ribosomal_Su5_D2-typ_SF"/>
</dbReference>
<evidence type="ECO:0000256" key="3">
    <source>
        <dbReference type="ARBA" id="ARBA00022768"/>
    </source>
</evidence>
<dbReference type="FunFam" id="3.30.70.240:FF:000001">
    <property type="entry name" value="Elongation factor G"/>
    <property type="match status" value="1"/>
</dbReference>
<dbReference type="GO" id="GO:0003924">
    <property type="term" value="F:GTPase activity"/>
    <property type="evidence" value="ECO:0007669"/>
    <property type="project" value="InterPro"/>
</dbReference>
<dbReference type="InterPro" id="IPR014721">
    <property type="entry name" value="Ribsml_uS5_D2-typ_fold_subgr"/>
</dbReference>
<dbReference type="Gene3D" id="3.40.50.300">
    <property type="entry name" value="P-loop containing nucleotide triphosphate hydrolases"/>
    <property type="match status" value="1"/>
</dbReference>
<dbReference type="InterPro" id="IPR000640">
    <property type="entry name" value="EFG_V-like"/>
</dbReference>
<evidence type="ECO:0000256" key="6">
    <source>
        <dbReference type="ARBA" id="ARBA00024731"/>
    </source>
</evidence>
<evidence type="ECO:0000256" key="1">
    <source>
        <dbReference type="ARBA" id="ARBA00005870"/>
    </source>
</evidence>
<dbReference type="Pfam" id="PF03144">
    <property type="entry name" value="GTP_EFTU_D2"/>
    <property type="match status" value="1"/>
</dbReference>
<dbReference type="InterPro" id="IPR005517">
    <property type="entry name" value="Transl_elong_EFG/EF2_IV"/>
</dbReference>
<dbReference type="Pfam" id="PF14492">
    <property type="entry name" value="EFG_III"/>
    <property type="match status" value="1"/>
</dbReference>
<dbReference type="RefSeq" id="WP_072311310.1">
    <property type="nucleotide sequence ID" value="NZ_FPIW01000005.1"/>
</dbReference>
<dbReference type="CDD" id="cd03713">
    <property type="entry name" value="EFG_mtEFG_C"/>
    <property type="match status" value="1"/>
</dbReference>
<comment type="caution">
    <text evidence="9">The sequence shown here is derived from an EMBL/GenBank/DDBJ whole genome shotgun (WGS) entry which is preliminary data.</text>
</comment>
<dbReference type="Gene3D" id="2.40.30.10">
    <property type="entry name" value="Translation factors"/>
    <property type="match status" value="1"/>
</dbReference>
<dbReference type="SUPFAM" id="SSF54211">
    <property type="entry name" value="Ribosomal protein S5 domain 2-like"/>
    <property type="match status" value="1"/>
</dbReference>
<dbReference type="InterPro" id="IPR004540">
    <property type="entry name" value="Transl_elong_EFG/EF2"/>
</dbReference>
<comment type="function">
    <text evidence="6">Catalyzes the GTP-dependent ribosomal translocation step during translation elongation. During this step, the ribosome changes from the pre-translocational (PRE) to the post-translocational (POST) state as the newly formed A-site-bound peptidyl-tRNA and P-site-bound deacylated tRNA move to the P and E sites, respectively. Catalyzes the coordinated movement of the two tRNA molecules, the mRNA and conformational changes in the ribosome.</text>
</comment>
<dbReference type="FunFam" id="3.40.50.300:FF:000029">
    <property type="entry name" value="Elongation factor G"/>
    <property type="match status" value="1"/>
</dbReference>
<dbReference type="Gene3D" id="3.30.70.240">
    <property type="match status" value="1"/>
</dbReference>
<dbReference type="InterPro" id="IPR035649">
    <property type="entry name" value="EFG_V"/>
</dbReference>
<evidence type="ECO:0000313" key="10">
    <source>
        <dbReference type="Proteomes" id="UP000182680"/>
    </source>
</evidence>
<evidence type="ECO:0000256" key="7">
    <source>
        <dbReference type="NCBIfam" id="TIGR00484"/>
    </source>
</evidence>
<dbReference type="GO" id="GO:0003746">
    <property type="term" value="F:translation elongation factor activity"/>
    <property type="evidence" value="ECO:0007669"/>
    <property type="project" value="UniProtKB-UniRule"/>
</dbReference>
<dbReference type="NCBIfam" id="TIGR00484">
    <property type="entry name" value="EF-G"/>
    <property type="match status" value="1"/>
</dbReference>
<dbReference type="GO" id="GO:0005525">
    <property type="term" value="F:GTP binding"/>
    <property type="evidence" value="ECO:0007669"/>
    <property type="project" value="UniProtKB-UniRule"/>
</dbReference>
<dbReference type="SUPFAM" id="SSF54980">
    <property type="entry name" value="EF-G C-terminal domain-like"/>
    <property type="match status" value="2"/>
</dbReference>
<dbReference type="Pfam" id="PF00679">
    <property type="entry name" value="EFG_C"/>
    <property type="match status" value="1"/>
</dbReference>
<proteinExistence type="inferred from homology"/>
<dbReference type="InterPro" id="IPR005225">
    <property type="entry name" value="Small_GTP-bd"/>
</dbReference>
<dbReference type="PANTHER" id="PTHR43261:SF1">
    <property type="entry name" value="RIBOSOME-RELEASING FACTOR 2, MITOCHONDRIAL"/>
    <property type="match status" value="1"/>
</dbReference>
<dbReference type="PANTHER" id="PTHR43261">
    <property type="entry name" value="TRANSLATION ELONGATION FACTOR G-RELATED"/>
    <property type="match status" value="1"/>
</dbReference>
<dbReference type="InterPro" id="IPR000795">
    <property type="entry name" value="T_Tr_GTP-bd_dom"/>
</dbReference>
<dbReference type="PROSITE" id="PS00301">
    <property type="entry name" value="G_TR_1"/>
    <property type="match status" value="1"/>
</dbReference>
<evidence type="ECO:0000256" key="4">
    <source>
        <dbReference type="ARBA" id="ARBA00022917"/>
    </source>
</evidence>
<dbReference type="InterPro" id="IPR035647">
    <property type="entry name" value="EFG_III/V"/>
</dbReference>
<dbReference type="InterPro" id="IPR009000">
    <property type="entry name" value="Transl_B-barrel_sf"/>
</dbReference>
<sequence length="683" mass="75002">MSSQSSIDRIRNIGIIAHIDAGKTTLSERMLFYSRKIHRMGEVHDGAATMDFMPEEQERGITIMSACTTCQWNDHSINLIDTPGHVDFTIEVERSLRVLDGAVGVFCAVGGVEPQSETVWRQSEDFGVPKIAFINKIDRIGADFEAVLAAMRQRLAANAVAVTIPFGQGEDFCAILDLVHEECLTFDENDQGQTIHHAPFTPEQASLAGPWREQMLEKLAEADEDFLVSYLENTLDTNVIHAAMRRATLARLVTPVFCGSALRNAGIQPVLDAVCRWLPSPLDVPPPVGLDLQGREITVMPDGDAPAVALVFKVLLEENRKHCFLRMYAGRIHEGDNLYNTAQSKDDRLSRLYRPHADRREQLEQASAGEIIVAVGLRSAHTGETYTARDRQLSLESIEANAPVITLALEPRNADEGKILDEALTRYAEEDPTLKVQMDDDTGTRMISGMGELHLNVLLERMRREYGISPRSGNPQVVLRETVRKEAAATVTFDRELGKERHQGTVSLRVAPRLRGSGNAVEIGSFLPENPDEARKILPRMYVEAAIEGVRDALQSGDITGYPVTDVAVTLAGMERRDGLTTAPGCHMAAGQALREALAAAAPVNLEPVMRVEISVPEDFLGAAISLLNTCGGKVEDLEDHGGRKTLRGTAPLRRLFGFSTSLRSATQGRAGLVMTFDRFDLP</sequence>
<dbReference type="Gene3D" id="3.30.230.10">
    <property type="match status" value="1"/>
</dbReference>
<dbReference type="CDD" id="cd01886">
    <property type="entry name" value="EF-G"/>
    <property type="match status" value="1"/>
</dbReference>
<dbReference type="InterPro" id="IPR027417">
    <property type="entry name" value="P-loop_NTPase"/>
</dbReference>
<evidence type="ECO:0000259" key="8">
    <source>
        <dbReference type="PROSITE" id="PS51722"/>
    </source>
</evidence>
<dbReference type="Pfam" id="PF03764">
    <property type="entry name" value="EFG_IV"/>
    <property type="match status" value="1"/>
</dbReference>
<dbReference type="PRINTS" id="PR00315">
    <property type="entry name" value="ELONGATNFCT"/>
</dbReference>
<keyword evidence="4" id="KW-0648">Protein biosynthesis</keyword>
<dbReference type="EMBL" id="FPIW01000005">
    <property type="protein sequence ID" value="SFW24209.1"/>
    <property type="molecule type" value="Genomic_DNA"/>
</dbReference>
<protein>
    <recommendedName>
        <fullName evidence="7">Elongation factor G</fullName>
    </recommendedName>
</protein>
<comment type="similarity">
    <text evidence="1">Belongs to the TRAFAC class translation factor GTPase superfamily. Classic translation factor GTPase family. EF-G/EF-2 subfamily.</text>
</comment>
<organism evidence="9 10">
    <name type="scientific">Desulfovibrio desulfuricans</name>
    <dbReference type="NCBI Taxonomy" id="876"/>
    <lineage>
        <taxon>Bacteria</taxon>
        <taxon>Pseudomonadati</taxon>
        <taxon>Thermodesulfobacteriota</taxon>
        <taxon>Desulfovibrionia</taxon>
        <taxon>Desulfovibrionales</taxon>
        <taxon>Desulfovibrionaceae</taxon>
        <taxon>Desulfovibrio</taxon>
    </lineage>
</organism>
<dbReference type="Proteomes" id="UP000182680">
    <property type="component" value="Unassembled WGS sequence"/>
</dbReference>
<dbReference type="SUPFAM" id="SSF52540">
    <property type="entry name" value="P-loop containing nucleoside triphosphate hydrolases"/>
    <property type="match status" value="1"/>
</dbReference>
<dbReference type="NCBIfam" id="TIGR00231">
    <property type="entry name" value="small_GTP"/>
    <property type="match status" value="1"/>
</dbReference>
<dbReference type="PROSITE" id="PS51722">
    <property type="entry name" value="G_TR_2"/>
    <property type="match status" value="1"/>
</dbReference>
<dbReference type="InterPro" id="IPR031157">
    <property type="entry name" value="G_TR_CS"/>
</dbReference>
<dbReference type="InterPro" id="IPR004161">
    <property type="entry name" value="EFTu-like_2"/>
</dbReference>
<dbReference type="InterPro" id="IPR041095">
    <property type="entry name" value="EFG_II"/>
</dbReference>
<keyword evidence="5" id="KW-0342">GTP-binding</keyword>
<dbReference type="Pfam" id="PF00009">
    <property type="entry name" value="GTP_EFTU"/>
    <property type="match status" value="1"/>
</dbReference>
<evidence type="ECO:0000256" key="2">
    <source>
        <dbReference type="ARBA" id="ARBA00022741"/>
    </source>
</evidence>
<reference evidence="10" key="1">
    <citation type="submission" date="2016-11" db="EMBL/GenBank/DDBJ databases">
        <authorList>
            <person name="Jaros S."/>
            <person name="Januszkiewicz K."/>
            <person name="Wedrychowicz H."/>
        </authorList>
    </citation>
    <scope>NUCLEOTIDE SEQUENCE [LARGE SCALE GENOMIC DNA]</scope>
    <source>
        <strain evidence="10">DSM 7057</strain>
    </source>
</reference>
<name>A0AA94L1C3_DESDE</name>
<dbReference type="SMART" id="SM00889">
    <property type="entry name" value="EFG_IV"/>
    <property type="match status" value="1"/>
</dbReference>
<dbReference type="AlphaFoldDB" id="A0AA94L1C3"/>
<dbReference type="InterPro" id="IPR009022">
    <property type="entry name" value="EFG_III"/>
</dbReference>
<accession>A0AA94L1C3</accession>
<gene>
    <name evidence="9" type="ORF">SAMN02910291_00537</name>
</gene>